<dbReference type="InParanoid" id="A0A7N2LYE6"/>
<evidence type="ECO:0000313" key="9">
    <source>
        <dbReference type="Proteomes" id="UP000594261"/>
    </source>
</evidence>
<dbReference type="InterPro" id="IPR040911">
    <property type="entry name" value="Exostosin_GT47"/>
</dbReference>
<reference evidence="8 9" key="1">
    <citation type="journal article" date="2016" name="G3 (Bethesda)">
        <title>First Draft Assembly and Annotation of the Genome of a California Endemic Oak Quercus lobata Nee (Fagaceae).</title>
        <authorList>
            <person name="Sork V.L."/>
            <person name="Fitz-Gibbon S.T."/>
            <person name="Puiu D."/>
            <person name="Crepeau M."/>
            <person name="Gugger P.F."/>
            <person name="Sherman R."/>
            <person name="Stevens K."/>
            <person name="Langley C.H."/>
            <person name="Pellegrini M."/>
            <person name="Salzberg S.L."/>
        </authorList>
    </citation>
    <scope>NUCLEOTIDE SEQUENCE [LARGE SCALE GENOMIC DNA]</scope>
    <source>
        <strain evidence="8 9">cv. SW786</strain>
    </source>
</reference>
<feature type="domain" description="Exostosin GT47" evidence="7">
    <location>
        <begin position="117"/>
        <end position="451"/>
    </location>
</feature>
<dbReference type="KEGG" id="qlo:115950730"/>
<dbReference type="InterPro" id="IPR004263">
    <property type="entry name" value="Exostosin"/>
</dbReference>
<protein>
    <recommendedName>
        <fullName evidence="7">Exostosin GT47 domain-containing protein</fullName>
    </recommendedName>
</protein>
<keyword evidence="5" id="KW-0333">Golgi apparatus</keyword>
<keyword evidence="9" id="KW-1185">Reference proteome</keyword>
<name>A0A7N2LYE6_QUELO</name>
<keyword evidence="6" id="KW-0812">Transmembrane</keyword>
<dbReference type="GeneID" id="115950730"/>
<dbReference type="PANTHER" id="PTHR11062:SF241">
    <property type="entry name" value="XYLOGLUCAN GALACTOSYLTRANSFERASE GT14-RELATED"/>
    <property type="match status" value="1"/>
</dbReference>
<dbReference type="OrthoDB" id="1924787at2759"/>
<sequence length="528" mass="61220">MEKFFVGKCQYQLWFVLLISFLLSLILLFFDHSALTGWDQNNVVTISVNNFVNVIQDRKNKTFDCTVNSSHRTTASSTTYHNSTSDLTKNTNSGRQVKVTQEKKEPIEHISPSLDSCFGRYIYMHDIPRQFNEDLLKDCHSLIKWFDMCQYISNMGLGPRIENSERVLLRKGWFATNQFTLELIFHNRMKQYKCLTNDSLLASAIYVPFYPGFDVGRYLWGFNITMRDSASLSLVKWLAQKPEWKRMWGRDHFLVGGRIGWDFRRQTDDDSDWGSKLMFLPESNNMTLLSIEASSWNNDFGIPYPTYFHPSKDIQVRQWQRKMRRTKRRYLFTFAGAPRPNSTVSIRGELIDQCRSSSTCNFLDCVHGANNCEDPSKVMKAFQSSVFCLQPPGDSLTRRSIFDSILAGCIPVFFHQGSAYAQYVWNLPKNHTTYSLFIPLNDLKEKKVLINETLLLVPKKEVLAMREEVIKLIPRIVYADPRYRLESIEDAFDIAVKGVLERVEAVRREIKEGKDPSIGFAELNGTKF</sequence>
<dbReference type="PANTHER" id="PTHR11062">
    <property type="entry name" value="EXOSTOSIN HEPARAN SULFATE GLYCOSYLTRANSFERASE -RELATED"/>
    <property type="match status" value="1"/>
</dbReference>
<comment type="similarity">
    <text evidence="2">Belongs to the glycosyltransferase 47 family.</text>
</comment>
<dbReference type="OMA" id="NPISNDA"/>
<evidence type="ECO:0000256" key="5">
    <source>
        <dbReference type="ARBA" id="ARBA00023034"/>
    </source>
</evidence>
<evidence type="ECO:0000313" key="8">
    <source>
        <dbReference type="EnsemblPlants" id="QL06p027797:mrna:CDS:1"/>
    </source>
</evidence>
<keyword evidence="6" id="KW-1133">Transmembrane helix</keyword>
<evidence type="ECO:0000256" key="6">
    <source>
        <dbReference type="SAM" id="Phobius"/>
    </source>
</evidence>
<dbReference type="GO" id="GO:0000139">
    <property type="term" value="C:Golgi membrane"/>
    <property type="evidence" value="ECO:0007669"/>
    <property type="project" value="UniProtKB-SubCell"/>
</dbReference>
<dbReference type="RefSeq" id="XP_030923824.1">
    <property type="nucleotide sequence ID" value="XM_031067964.1"/>
</dbReference>
<keyword evidence="6" id="KW-0472">Membrane</keyword>
<keyword evidence="3" id="KW-0808">Transferase</keyword>
<dbReference type="Proteomes" id="UP000594261">
    <property type="component" value="Chromosome 6"/>
</dbReference>
<dbReference type="AlphaFoldDB" id="A0A7N2LYE6"/>
<evidence type="ECO:0000256" key="2">
    <source>
        <dbReference type="ARBA" id="ARBA00010271"/>
    </source>
</evidence>
<keyword evidence="3" id="KW-0328">Glycosyltransferase</keyword>
<dbReference type="FunCoup" id="A0A7N2LYE6">
    <property type="interactions" value="2"/>
</dbReference>
<feature type="transmembrane region" description="Helical" evidence="6">
    <location>
        <begin position="12"/>
        <end position="30"/>
    </location>
</feature>
<dbReference type="Gramene" id="QL06p027797:mrna">
    <property type="protein sequence ID" value="QL06p027797:mrna:CDS:1"/>
    <property type="gene ID" value="QL06p027797"/>
</dbReference>
<dbReference type="EMBL" id="LRBV02000006">
    <property type="status" value="NOT_ANNOTATED_CDS"/>
    <property type="molecule type" value="Genomic_DNA"/>
</dbReference>
<evidence type="ECO:0000259" key="7">
    <source>
        <dbReference type="Pfam" id="PF03016"/>
    </source>
</evidence>
<gene>
    <name evidence="8" type="primary">LOC115950730</name>
</gene>
<evidence type="ECO:0000256" key="1">
    <source>
        <dbReference type="ARBA" id="ARBA00004323"/>
    </source>
</evidence>
<evidence type="ECO:0000256" key="4">
    <source>
        <dbReference type="ARBA" id="ARBA00022968"/>
    </source>
</evidence>
<organism evidence="8 9">
    <name type="scientific">Quercus lobata</name>
    <name type="common">Valley oak</name>
    <dbReference type="NCBI Taxonomy" id="97700"/>
    <lineage>
        <taxon>Eukaryota</taxon>
        <taxon>Viridiplantae</taxon>
        <taxon>Streptophyta</taxon>
        <taxon>Embryophyta</taxon>
        <taxon>Tracheophyta</taxon>
        <taxon>Spermatophyta</taxon>
        <taxon>Magnoliopsida</taxon>
        <taxon>eudicotyledons</taxon>
        <taxon>Gunneridae</taxon>
        <taxon>Pentapetalae</taxon>
        <taxon>rosids</taxon>
        <taxon>fabids</taxon>
        <taxon>Fagales</taxon>
        <taxon>Fagaceae</taxon>
        <taxon>Quercus</taxon>
    </lineage>
</organism>
<reference evidence="8" key="2">
    <citation type="submission" date="2021-01" db="UniProtKB">
        <authorList>
            <consortium name="EnsemblPlants"/>
        </authorList>
    </citation>
    <scope>IDENTIFICATION</scope>
</reference>
<evidence type="ECO:0000256" key="3">
    <source>
        <dbReference type="ARBA" id="ARBA00022676"/>
    </source>
</evidence>
<proteinExistence type="inferred from homology"/>
<keyword evidence="4" id="KW-0735">Signal-anchor</keyword>
<dbReference type="EnsemblPlants" id="QL06p027797:mrna">
    <property type="protein sequence ID" value="QL06p027797:mrna:CDS:1"/>
    <property type="gene ID" value="QL06p027797"/>
</dbReference>
<dbReference type="GO" id="GO:0016757">
    <property type="term" value="F:glycosyltransferase activity"/>
    <property type="evidence" value="ECO:0007669"/>
    <property type="project" value="UniProtKB-KW"/>
</dbReference>
<dbReference type="Pfam" id="PF03016">
    <property type="entry name" value="Exostosin_GT47"/>
    <property type="match status" value="1"/>
</dbReference>
<accession>A0A7N2LYE6</accession>
<comment type="subcellular location">
    <subcellularLocation>
        <location evidence="1">Golgi apparatus membrane</location>
        <topology evidence="1">Single-pass type II membrane protein</topology>
    </subcellularLocation>
</comment>